<sequence length="608" mass="68145">MAKQQHREAAGRATRVTVVQAALVGLVLLALGWSWQRPAAPVPQQLPAGPREPYITDLVLPLDVGTLAQQAEADAWCSTRTQLSWPPTPQQLRSLRVAIVVDPVCRPQEYVSADALATCLDAIVSHCKDLAKTGCFGGWSGKLEECKGVLPAETLPDGTKPPQKWNHYQFWWQTIMTTAAPQLRAMGWSNLKILSDAKSANERRMASCADLLITSTTMFWQLYPFKHGMRPHQKMILIEQYGAGTFMLPPDMEAGVESNNTIAVVKHVLVDPPEKQNGPFLEERSHLALMVKDRPELLTVRERPWQQSTLDKMEVLLPMTVRFSNPIQCGGSWGFARYHGFFTKNEKRWPIPPLASRPYDVTFIGKLEYEAKAEVSGVTLHRQAAVKALSAFRDKWGHQYKVYVPQGERLEYHEYVGLLKQSKIVISPWGWGEWSHKDFEILMAGCVVVKPRSDIFRIHPAIFEHNVTAITTKEDLSDLEEQILPFLRDVPRAQAMATRVQGLWRQYARPDQLAQDWDELMLRRLGASIKSDLRQQYEGLGGGLELGGEPAGQESLPPAGEKPQPLGAAEQERQAEEAEEEGEPDESGDSQAADGQQQAQREGGDDRR</sequence>
<dbReference type="InterPro" id="IPR055259">
    <property type="entry name" value="YkvP/CgeB_Glyco_trans-like"/>
</dbReference>
<keyword evidence="2" id="KW-1133">Transmembrane helix</keyword>
<gene>
    <name evidence="4" type="ORF">C2E21_5522</name>
</gene>
<feature type="transmembrane region" description="Helical" evidence="2">
    <location>
        <begin position="12"/>
        <end position="35"/>
    </location>
</feature>
<protein>
    <recommendedName>
        <fullName evidence="3">Spore protein YkvP/CgeB glycosyl transferase-like domain-containing protein</fullName>
    </recommendedName>
</protein>
<name>A0A2P6TNJ5_CHLSO</name>
<reference evidence="4 5" key="1">
    <citation type="journal article" date="2018" name="Plant J.">
        <title>Genome sequences of Chlorella sorokiniana UTEX 1602 and Micractinium conductrix SAG 241.80: implications to maltose excretion by a green alga.</title>
        <authorList>
            <person name="Arriola M.B."/>
            <person name="Velmurugan N."/>
            <person name="Zhang Y."/>
            <person name="Plunkett M.H."/>
            <person name="Hondzo H."/>
            <person name="Barney B.M."/>
        </authorList>
    </citation>
    <scope>NUCLEOTIDE SEQUENCE [LARGE SCALE GENOMIC DNA]</scope>
    <source>
        <strain evidence="5">UTEX 1602</strain>
    </source>
</reference>
<feature type="compositionally biased region" description="Low complexity" evidence="1">
    <location>
        <begin position="591"/>
        <end position="601"/>
    </location>
</feature>
<organism evidence="4 5">
    <name type="scientific">Chlorella sorokiniana</name>
    <name type="common">Freshwater green alga</name>
    <dbReference type="NCBI Taxonomy" id="3076"/>
    <lineage>
        <taxon>Eukaryota</taxon>
        <taxon>Viridiplantae</taxon>
        <taxon>Chlorophyta</taxon>
        <taxon>core chlorophytes</taxon>
        <taxon>Trebouxiophyceae</taxon>
        <taxon>Chlorellales</taxon>
        <taxon>Chlorellaceae</taxon>
        <taxon>Chlorella clade</taxon>
        <taxon>Chlorella</taxon>
    </lineage>
</organism>
<accession>A0A2P6TNJ5</accession>
<evidence type="ECO:0000313" key="5">
    <source>
        <dbReference type="Proteomes" id="UP000239899"/>
    </source>
</evidence>
<dbReference type="AlphaFoldDB" id="A0A2P6TNJ5"/>
<evidence type="ECO:0000256" key="1">
    <source>
        <dbReference type="SAM" id="MobiDB-lite"/>
    </source>
</evidence>
<dbReference type="Pfam" id="PF13524">
    <property type="entry name" value="Glyco_trans_1_2"/>
    <property type="match status" value="1"/>
</dbReference>
<evidence type="ECO:0000256" key="2">
    <source>
        <dbReference type="SAM" id="Phobius"/>
    </source>
</evidence>
<comment type="caution">
    <text evidence="4">The sequence shown here is derived from an EMBL/GenBank/DDBJ whole genome shotgun (WGS) entry which is preliminary data.</text>
</comment>
<proteinExistence type="predicted"/>
<feature type="region of interest" description="Disordered" evidence="1">
    <location>
        <begin position="540"/>
        <end position="608"/>
    </location>
</feature>
<dbReference type="Proteomes" id="UP000239899">
    <property type="component" value="Unassembled WGS sequence"/>
</dbReference>
<keyword evidence="2" id="KW-0812">Transmembrane</keyword>
<dbReference type="EMBL" id="LHPG02000010">
    <property type="protein sequence ID" value="PRW50908.1"/>
    <property type="molecule type" value="Genomic_DNA"/>
</dbReference>
<dbReference type="OrthoDB" id="509437at2759"/>
<feature type="domain" description="Spore protein YkvP/CgeB glycosyl transferase-like" evidence="3">
    <location>
        <begin position="395"/>
        <end position="506"/>
    </location>
</feature>
<evidence type="ECO:0000313" key="4">
    <source>
        <dbReference type="EMBL" id="PRW50908.1"/>
    </source>
</evidence>
<keyword evidence="2" id="KW-0472">Membrane</keyword>
<feature type="compositionally biased region" description="Gly residues" evidence="1">
    <location>
        <begin position="540"/>
        <end position="550"/>
    </location>
</feature>
<keyword evidence="5" id="KW-1185">Reference proteome</keyword>
<evidence type="ECO:0000259" key="3">
    <source>
        <dbReference type="Pfam" id="PF13524"/>
    </source>
</evidence>
<feature type="compositionally biased region" description="Acidic residues" evidence="1">
    <location>
        <begin position="577"/>
        <end position="588"/>
    </location>
</feature>